<dbReference type="AlphaFoldDB" id="A0A1I4Z8Z5"/>
<dbReference type="InterPro" id="IPR019587">
    <property type="entry name" value="Polyketide_cyclase/dehydratase"/>
</dbReference>
<dbReference type="OrthoDB" id="953281at2"/>
<gene>
    <name evidence="1" type="ORF">SAMN05216386_1079</name>
</gene>
<evidence type="ECO:0000313" key="1">
    <source>
        <dbReference type="EMBL" id="SFN46350.1"/>
    </source>
</evidence>
<reference evidence="2" key="1">
    <citation type="submission" date="2016-10" db="EMBL/GenBank/DDBJ databases">
        <authorList>
            <person name="Varghese N."/>
        </authorList>
    </citation>
    <scope>NUCLEOTIDE SEQUENCE [LARGE SCALE GENOMIC DNA]</scope>
    <source>
        <strain evidence="2">Nsp8</strain>
    </source>
</reference>
<dbReference type="Gene3D" id="3.30.530.20">
    <property type="match status" value="1"/>
</dbReference>
<dbReference type="RefSeq" id="WP_074795277.1">
    <property type="nucleotide sequence ID" value="NZ_FOVJ01000001.1"/>
</dbReference>
<organism evidence="1 2">
    <name type="scientific">Nitrosospira briensis</name>
    <dbReference type="NCBI Taxonomy" id="35799"/>
    <lineage>
        <taxon>Bacteria</taxon>
        <taxon>Pseudomonadati</taxon>
        <taxon>Pseudomonadota</taxon>
        <taxon>Betaproteobacteria</taxon>
        <taxon>Nitrosomonadales</taxon>
        <taxon>Nitrosomonadaceae</taxon>
        <taxon>Nitrosospira</taxon>
    </lineage>
</organism>
<sequence length="172" mass="19241">MFNLGSMFNLGPADPVVGKKSILIRLSAAEIFKFIGDDLFHNYPRWSPEVQELECLTDGPVKSGTIARQVRVDHGQRSESKFRITIYEPARRLAFAGVVEPYRCLYELQPQGREGVTELSFTFELLELKAFMRPFEPLVRSAIQEGATRTVENIKRLVESGTPGTPGAAARP</sequence>
<dbReference type="Proteomes" id="UP000183107">
    <property type="component" value="Unassembled WGS sequence"/>
</dbReference>
<proteinExistence type="predicted"/>
<accession>A0A1I4Z8Z5</accession>
<evidence type="ECO:0000313" key="2">
    <source>
        <dbReference type="Proteomes" id="UP000183107"/>
    </source>
</evidence>
<dbReference type="eggNOG" id="COG3832">
    <property type="taxonomic scope" value="Bacteria"/>
</dbReference>
<dbReference type="Pfam" id="PF10604">
    <property type="entry name" value="Polyketide_cyc2"/>
    <property type="match status" value="1"/>
</dbReference>
<dbReference type="SUPFAM" id="SSF55961">
    <property type="entry name" value="Bet v1-like"/>
    <property type="match status" value="1"/>
</dbReference>
<name>A0A1I4Z8Z5_9PROT</name>
<keyword evidence="2" id="KW-1185">Reference proteome</keyword>
<dbReference type="EMBL" id="FOVJ01000001">
    <property type="protein sequence ID" value="SFN46350.1"/>
    <property type="molecule type" value="Genomic_DNA"/>
</dbReference>
<dbReference type="InterPro" id="IPR023393">
    <property type="entry name" value="START-like_dom_sf"/>
</dbReference>
<dbReference type="STRING" id="1266925.GCA_000619905_01352"/>
<protein>
    <submittedName>
        <fullName evidence="1">Polyketide cyclase / dehydrase and lipid transport</fullName>
    </submittedName>
</protein>